<dbReference type="SUPFAM" id="SSF56300">
    <property type="entry name" value="Metallo-dependent phosphatases"/>
    <property type="match status" value="2"/>
</dbReference>
<evidence type="ECO:0000256" key="3">
    <source>
        <dbReference type="ARBA" id="ARBA00022801"/>
    </source>
</evidence>
<keyword evidence="2" id="KW-0479">Metal-binding</keyword>
<dbReference type="InterPro" id="IPR029052">
    <property type="entry name" value="Metallo-depent_PP-like"/>
</dbReference>
<dbReference type="OMA" id="ANINHFY"/>
<evidence type="ECO:0000259" key="6">
    <source>
        <dbReference type="PROSITE" id="PS00125"/>
    </source>
</evidence>
<feature type="domain" description="Serine/threonine specific protein phosphatases" evidence="6">
    <location>
        <begin position="151"/>
        <end position="156"/>
    </location>
</feature>
<keyword evidence="8" id="KW-1185">Reference proteome</keyword>
<evidence type="ECO:0000256" key="5">
    <source>
        <dbReference type="RuleBase" id="RU004273"/>
    </source>
</evidence>
<organism evidence="7 8">
    <name type="scientific">Orchesella cincta</name>
    <name type="common">Springtail</name>
    <name type="synonym">Podura cincta</name>
    <dbReference type="NCBI Taxonomy" id="48709"/>
    <lineage>
        <taxon>Eukaryota</taxon>
        <taxon>Metazoa</taxon>
        <taxon>Ecdysozoa</taxon>
        <taxon>Arthropoda</taxon>
        <taxon>Hexapoda</taxon>
        <taxon>Collembola</taxon>
        <taxon>Entomobryomorpha</taxon>
        <taxon>Entomobryoidea</taxon>
        <taxon>Orchesellidae</taxon>
        <taxon>Orchesellinae</taxon>
        <taxon>Orchesella</taxon>
    </lineage>
</organism>
<dbReference type="PANTHER" id="PTHR45619">
    <property type="entry name" value="SERINE/THREONINE-PROTEIN PHOSPHATASE PP2A-RELATED"/>
    <property type="match status" value="1"/>
</dbReference>
<dbReference type="Proteomes" id="UP000094527">
    <property type="component" value="Unassembled WGS sequence"/>
</dbReference>
<dbReference type="GO" id="GO:0046872">
    <property type="term" value="F:metal ion binding"/>
    <property type="evidence" value="ECO:0007669"/>
    <property type="project" value="UniProtKB-KW"/>
</dbReference>
<comment type="caution">
    <text evidence="7">The sequence shown here is derived from an EMBL/GenBank/DDBJ whole genome shotgun (WGS) entry which is preliminary data.</text>
</comment>
<dbReference type="EMBL" id="LJIJ01000003">
    <property type="protein sequence ID" value="ODN06552.1"/>
    <property type="molecule type" value="Genomic_DNA"/>
</dbReference>
<dbReference type="AlphaFoldDB" id="A0A1D2NMS1"/>
<gene>
    <name evidence="7" type="ORF">Ocin01_00138</name>
</gene>
<dbReference type="Pfam" id="PF00149">
    <property type="entry name" value="Metallophos"/>
    <property type="match status" value="2"/>
</dbReference>
<evidence type="ECO:0000313" key="7">
    <source>
        <dbReference type="EMBL" id="ODN06552.1"/>
    </source>
</evidence>
<dbReference type="EC" id="3.1.3.16" evidence="5"/>
<feature type="domain" description="Serine/threonine specific protein phosphatases" evidence="6">
    <location>
        <begin position="434"/>
        <end position="439"/>
    </location>
</feature>
<sequence>MTSELSPNLGTGHSCGHIVEKGVVSLERSLKQLNIEASMSDTSKNDLDQWIEQLYQCKQLTESQVKRLCEKAKEILVYESNVCEVSSPVTICGDIHGQFHDLIELFQVGGKCPHTNYLFMGDYVDRGKYSVETVSLLIALKARYKDNITILRGNHESREITKVYGFYDECLTKYGNANVWKYFTDLFDYFPLTALVDSKIFCVHGGLSPSIDTLDHIRQLRRFNEVPDAGGMFDLLWSDPDENPAWGQSKRRGGGVYAFGQVISDMFNHRNGTNLISRAHQWVMDGFKWHHNQRVVTIFSAPKYCGILENIGAMMQIDDQKGRSITSTEVDQWIEQLKDCKKLTEHQVKMLCAKAKEILAEEPNVKEVQTPVTICGDIHGQFHDLLELFRQGGQCPATNYIFMGDYVDRGLYSVETISLLIALKVRHQDRITILRGNHESRGLTTVYGFYDECMRKYGTASVWNAFTDLFDFLPISALVDSEIFCVHGGLGPSVGTLDKLRRLDRFQEIPAEGPISDLLWSDPQVRDGYAKSKRGTGFYFGPDVTRTFQEVNQILVVSRAHQMVEKGFEWCQGGAVVTMFSAPNYCYHCGNKAAILQLDETLDYSLVIFEGTPPPECD</sequence>
<keyword evidence="4" id="KW-0464">Manganese</keyword>
<reference evidence="7 8" key="1">
    <citation type="journal article" date="2016" name="Genome Biol. Evol.">
        <title>Gene Family Evolution Reflects Adaptation to Soil Environmental Stressors in the Genome of the Collembolan Orchesella cincta.</title>
        <authorList>
            <person name="Faddeeva-Vakhrusheva A."/>
            <person name="Derks M.F."/>
            <person name="Anvar S.Y."/>
            <person name="Agamennone V."/>
            <person name="Suring W."/>
            <person name="Smit S."/>
            <person name="van Straalen N.M."/>
            <person name="Roelofs D."/>
        </authorList>
    </citation>
    <scope>NUCLEOTIDE SEQUENCE [LARGE SCALE GENOMIC DNA]</scope>
    <source>
        <tissue evidence="7">Mixed pool</tissue>
    </source>
</reference>
<accession>A0A1D2NMS1</accession>
<dbReference type="InterPro" id="IPR047129">
    <property type="entry name" value="PPA2-like"/>
</dbReference>
<comment type="catalytic activity">
    <reaction evidence="5">
        <text>O-phospho-L-threonyl-[protein] + H2O = L-threonyl-[protein] + phosphate</text>
        <dbReference type="Rhea" id="RHEA:47004"/>
        <dbReference type="Rhea" id="RHEA-COMP:11060"/>
        <dbReference type="Rhea" id="RHEA-COMP:11605"/>
        <dbReference type="ChEBI" id="CHEBI:15377"/>
        <dbReference type="ChEBI" id="CHEBI:30013"/>
        <dbReference type="ChEBI" id="CHEBI:43474"/>
        <dbReference type="ChEBI" id="CHEBI:61977"/>
        <dbReference type="EC" id="3.1.3.16"/>
    </reaction>
</comment>
<comment type="similarity">
    <text evidence="5">Belongs to the PPP phosphatase family.</text>
</comment>
<evidence type="ECO:0000313" key="8">
    <source>
        <dbReference type="Proteomes" id="UP000094527"/>
    </source>
</evidence>
<evidence type="ECO:0000256" key="2">
    <source>
        <dbReference type="ARBA" id="ARBA00022723"/>
    </source>
</evidence>
<name>A0A1D2NMS1_ORCCI</name>
<keyword evidence="3 5" id="KW-0378">Hydrolase</keyword>
<dbReference type="PROSITE" id="PS00125">
    <property type="entry name" value="SER_THR_PHOSPHATASE"/>
    <property type="match status" value="2"/>
</dbReference>
<evidence type="ECO:0000256" key="1">
    <source>
        <dbReference type="ARBA" id="ARBA00001936"/>
    </source>
</evidence>
<comment type="cofactor">
    <cofactor evidence="1">
        <name>Mn(2+)</name>
        <dbReference type="ChEBI" id="CHEBI:29035"/>
    </cofactor>
</comment>
<dbReference type="PRINTS" id="PR00114">
    <property type="entry name" value="STPHPHTASE"/>
</dbReference>
<dbReference type="InterPro" id="IPR004843">
    <property type="entry name" value="Calcineurin-like_PHP"/>
</dbReference>
<dbReference type="CDD" id="cd07415">
    <property type="entry name" value="MPP_PP2A_PP4_PP6"/>
    <property type="match status" value="2"/>
</dbReference>
<dbReference type="SMART" id="SM00156">
    <property type="entry name" value="PP2Ac"/>
    <property type="match status" value="2"/>
</dbReference>
<dbReference type="OrthoDB" id="1930084at2759"/>
<dbReference type="InterPro" id="IPR006186">
    <property type="entry name" value="Ser/Thr-sp_prot-phosphatase"/>
</dbReference>
<dbReference type="Gene3D" id="3.60.21.10">
    <property type="match status" value="2"/>
</dbReference>
<proteinExistence type="inferred from homology"/>
<dbReference type="STRING" id="48709.A0A1D2NMS1"/>
<evidence type="ECO:0000256" key="4">
    <source>
        <dbReference type="ARBA" id="ARBA00023211"/>
    </source>
</evidence>
<protein>
    <recommendedName>
        <fullName evidence="5">Serine/threonine-protein phosphatase</fullName>
        <ecNumber evidence="5">3.1.3.16</ecNumber>
    </recommendedName>
</protein>
<dbReference type="GO" id="GO:0004722">
    <property type="term" value="F:protein serine/threonine phosphatase activity"/>
    <property type="evidence" value="ECO:0007669"/>
    <property type="project" value="UniProtKB-EC"/>
</dbReference>